<keyword evidence="11" id="KW-1185">Reference proteome</keyword>
<dbReference type="Proteomes" id="UP000009139">
    <property type="component" value="Chromosome"/>
</dbReference>
<keyword evidence="6" id="KW-0456">Lyase</keyword>
<dbReference type="Pfam" id="PF03952">
    <property type="entry name" value="Enolase_N"/>
    <property type="match status" value="1"/>
</dbReference>
<evidence type="ECO:0000313" key="12">
    <source>
        <dbReference type="Proteomes" id="UP000009139"/>
    </source>
</evidence>
<dbReference type="SUPFAM" id="SSF54826">
    <property type="entry name" value="Enolase N-terminal domain-like"/>
    <property type="match status" value="1"/>
</dbReference>
<dbReference type="EMBL" id="AJ248284">
    <property type="protein sequence ID" value="CAB49458.1"/>
    <property type="molecule type" value="Genomic_DNA"/>
</dbReference>
<dbReference type="GO" id="GO:0004634">
    <property type="term" value="F:phosphopyruvate hydratase activity"/>
    <property type="evidence" value="ECO:0007669"/>
    <property type="project" value="UniProtKB-EC"/>
</dbReference>
<dbReference type="RefSeq" id="WP_010867660.1">
    <property type="nucleotide sequence ID" value="NC_000868.1"/>
</dbReference>
<dbReference type="NCBIfam" id="NF006223">
    <property type="entry name" value="PRK08350.1"/>
    <property type="match status" value="1"/>
</dbReference>
<dbReference type="EC" id="4.2.1.11" evidence="3"/>
<reference evidence="9 11" key="4">
    <citation type="journal article" date="2003" name="Mol. Microbiol.">
        <title>An integrated analysis of the genome of the hyperthermophilic archaeon Pyrococcus abyssi.</title>
        <authorList>
            <person name="Cohen G."/>
            <person name="Barbe V."/>
            <person name="Flament D."/>
            <person name="Galperin M."/>
            <person name="Heilig R."/>
            <person name="Ripp R."/>
            <person name="Lecompte O."/>
            <person name="Prieur D."/>
            <person name="Poch O."/>
            <person name="Quellerou J."/>
            <person name="Thierry J.C."/>
            <person name="Van der Oost J."/>
            <person name="Weissenbach J."/>
            <person name="Zivanovic Y."/>
            <person name="Forterre P."/>
        </authorList>
    </citation>
    <scope>NUCLEOTIDE SEQUENCE [LARGE SCALE GENOMIC DNA]</scope>
    <source>
        <strain evidence="11">GE5 / Orsay</strain>
        <strain evidence="9">Orsay</strain>
    </source>
</reference>
<dbReference type="OrthoDB" id="85319at2157"/>
<dbReference type="InterPro" id="IPR020811">
    <property type="entry name" value="Enolase_N"/>
</dbReference>
<reference evidence="9" key="2">
    <citation type="journal article" date="2000" name="J. Mol. Biol.">
        <title>Archaeal homologs of eukaryotic methylation guide small nucleolar RNAs: lessons from the Pyrococcus genomes.</title>
        <authorList>
            <person name="Gaspin C."/>
            <person name="Cavaille J."/>
            <person name="Erauso G."/>
        </authorList>
    </citation>
    <scope>NUCLEOTIDE SEQUENCE</scope>
    <source>
        <strain evidence="9">Orsay</strain>
    </source>
</reference>
<evidence type="ECO:0000313" key="9">
    <source>
        <dbReference type="EMBL" id="CAB49458.1"/>
    </source>
</evidence>
<evidence type="ECO:0000256" key="5">
    <source>
        <dbReference type="ARBA" id="ARBA00023152"/>
    </source>
</evidence>
<dbReference type="PIR" id="C75172">
    <property type="entry name" value="C75172"/>
</dbReference>
<dbReference type="InterPro" id="IPR036849">
    <property type="entry name" value="Enolase-like_C_sf"/>
</dbReference>
<dbReference type="EMBL" id="HE613800">
    <property type="protein sequence ID" value="CCE69925.1"/>
    <property type="molecule type" value="Genomic_DNA"/>
</dbReference>
<dbReference type="GO" id="GO:0000015">
    <property type="term" value="C:phosphopyruvate hydratase complex"/>
    <property type="evidence" value="ECO:0007669"/>
    <property type="project" value="InterPro"/>
</dbReference>
<dbReference type="STRING" id="272844.PAB0367"/>
<accession>Q9V192</accession>
<protein>
    <recommendedName>
        <fullName evidence="3">phosphopyruvate hydratase</fullName>
        <ecNumber evidence="3">4.2.1.11</ecNumber>
    </recommendedName>
</protein>
<dbReference type="PANTHER" id="PTHR11902:SF1">
    <property type="entry name" value="ENOLASE"/>
    <property type="match status" value="1"/>
</dbReference>
<dbReference type="eggNOG" id="arCOG01170">
    <property type="taxonomic scope" value="Archaea"/>
</dbReference>
<comment type="similarity">
    <text evidence="2">Belongs to the enolase family.</text>
</comment>
<reference evidence="10 12" key="5">
    <citation type="journal article" date="2012" name="Curr. Microbiol.">
        <title>Re-annotation of two hyperthermophilic archaea Pyrococcus abyssi GE5 and Pyrococcus furiosus DSM 3638.</title>
        <authorList>
            <person name="Gao J."/>
            <person name="Wang J."/>
        </authorList>
    </citation>
    <scope>GENOME REANNOTATION</scope>
    <source>
        <strain evidence="10">GE5</strain>
        <strain evidence="12">GE5 / Orsay</strain>
    </source>
</reference>
<evidence type="ECO:0000259" key="7">
    <source>
        <dbReference type="SMART" id="SM01192"/>
    </source>
</evidence>
<gene>
    <name evidence="9" type="primary">eno-like</name>
    <name evidence="9" type="ORF">PAB0367</name>
</gene>
<dbReference type="Proteomes" id="UP000000810">
    <property type="component" value="Chromosome"/>
</dbReference>
<keyword evidence="5" id="KW-0324">Glycolysis</keyword>
<dbReference type="PATRIC" id="fig|272844.11.peg.571"/>
<evidence type="ECO:0000313" key="11">
    <source>
        <dbReference type="Proteomes" id="UP000000810"/>
    </source>
</evidence>
<proteinExistence type="inferred from homology"/>
<dbReference type="UniPathway" id="UPA00109">
    <property type="reaction ID" value="UER00187"/>
</dbReference>
<dbReference type="AlphaFoldDB" id="Q9V192"/>
<dbReference type="HOGENOM" id="CLU_817891_0_0_2"/>
<evidence type="ECO:0000256" key="1">
    <source>
        <dbReference type="ARBA" id="ARBA00005031"/>
    </source>
</evidence>
<dbReference type="GO" id="GO:0006096">
    <property type="term" value="P:glycolytic process"/>
    <property type="evidence" value="ECO:0007669"/>
    <property type="project" value="UniProtKB-UniPathway"/>
</dbReference>
<comment type="pathway">
    <text evidence="1">Carbohydrate degradation; glycolysis; pyruvate from D-glyceraldehyde 3-phosphate: step 4/5.</text>
</comment>
<dbReference type="KEGG" id="pab:PAB0367"/>
<keyword evidence="4" id="KW-0460">Magnesium</keyword>
<reference evidence="9" key="3">
    <citation type="journal article" date="2001" name="Genome Res.">
        <title>Genome evolution at the genus level: comparison of three complete genomes of hyperthermophilic archaea.</title>
        <authorList>
            <person name="Lecompte O."/>
            <person name="Ripp R."/>
            <person name="Puzos-Barbe V."/>
            <person name="Duprat S."/>
            <person name="Heilig R."/>
            <person name="Dietrich J."/>
            <person name="Thierry J.C."/>
            <person name="Poch O."/>
        </authorList>
    </citation>
    <scope>NUCLEOTIDE SEQUENCE</scope>
    <source>
        <strain evidence="9">Orsay</strain>
    </source>
</reference>
<evidence type="ECO:0000256" key="3">
    <source>
        <dbReference type="ARBA" id="ARBA00012058"/>
    </source>
</evidence>
<dbReference type="PRINTS" id="PR00148">
    <property type="entry name" value="ENOLASE"/>
</dbReference>
<evidence type="ECO:0000256" key="2">
    <source>
        <dbReference type="ARBA" id="ARBA00009604"/>
    </source>
</evidence>
<dbReference type="InterPro" id="IPR029017">
    <property type="entry name" value="Enolase-like_N"/>
</dbReference>
<dbReference type="Gene3D" id="3.20.20.120">
    <property type="entry name" value="Enolase-like C-terminal domain"/>
    <property type="match status" value="1"/>
</dbReference>
<feature type="domain" description="Enolase C-terminal TIM barrel" evidence="7">
    <location>
        <begin position="124"/>
        <end position="341"/>
    </location>
</feature>
<dbReference type="SUPFAM" id="SSF51604">
    <property type="entry name" value="Enolase C-terminal domain-like"/>
    <property type="match status" value="1"/>
</dbReference>
<feature type="domain" description="Enolase N-terminal" evidence="8">
    <location>
        <begin position="4"/>
        <end position="119"/>
    </location>
</feature>
<evidence type="ECO:0000313" key="10">
    <source>
        <dbReference type="EMBL" id="CCE69925.1"/>
    </source>
</evidence>
<dbReference type="SMART" id="SM01193">
    <property type="entry name" value="Enolase_N"/>
    <property type="match status" value="1"/>
</dbReference>
<name>Q9V192_PYRAB</name>
<sequence length="342" mass="37904">MSVIQNIIGRVVVLRGGMYSVEVDVATDEGFGRFASPIEENPMLHIAEARRAVSEVDEIIGPELIGFDAVEQELIDSYLWEIDGTEDFSHIGANTALAVSIAIARAAANSKDMSLYSYIGGTFATELPVPIIQFASDENFEYYILVRDLLEVTDIVDAVNKIISEVGNKVSIEELSKASESVGMELGLEVALGIKMKRELEIEDVLNIVEDNNVAYIKPLGPPELFLELIAGTHGVFIDGEYLFRANNILDRRYYNALSIKPINLGTLTDLYNFVNDVKSEKITPILAEAKYEPADDTFPHLALGLRCPAMLISWNSVEKINELNRIAEELGERGRIITFEE</sequence>
<dbReference type="InterPro" id="IPR000941">
    <property type="entry name" value="Enolase"/>
</dbReference>
<organism evidence="9 11">
    <name type="scientific">Pyrococcus abyssi (strain GE5 / Orsay)</name>
    <dbReference type="NCBI Taxonomy" id="272844"/>
    <lineage>
        <taxon>Archaea</taxon>
        <taxon>Methanobacteriati</taxon>
        <taxon>Methanobacteriota</taxon>
        <taxon>Thermococci</taxon>
        <taxon>Thermococcales</taxon>
        <taxon>Thermococcaceae</taxon>
        <taxon>Pyrococcus</taxon>
    </lineage>
</organism>
<dbReference type="Gene3D" id="3.30.390.10">
    <property type="entry name" value="Enolase-like, N-terminal domain"/>
    <property type="match status" value="1"/>
</dbReference>
<dbReference type="GO" id="GO:0000287">
    <property type="term" value="F:magnesium ion binding"/>
    <property type="evidence" value="ECO:0007669"/>
    <property type="project" value="InterPro"/>
</dbReference>
<dbReference type="SMART" id="SM01192">
    <property type="entry name" value="Enolase_C"/>
    <property type="match status" value="1"/>
</dbReference>
<evidence type="ECO:0000256" key="4">
    <source>
        <dbReference type="ARBA" id="ARBA00022842"/>
    </source>
</evidence>
<dbReference type="PANTHER" id="PTHR11902">
    <property type="entry name" value="ENOLASE"/>
    <property type="match status" value="1"/>
</dbReference>
<reference evidence="9" key="1">
    <citation type="submission" date="1999-07" db="EMBL/GenBank/DDBJ databases">
        <authorList>
            <person name="Genoscope"/>
        </authorList>
    </citation>
    <scope>NUCLEOTIDE SEQUENCE</scope>
    <source>
        <strain evidence="9">Orsay</strain>
    </source>
</reference>
<evidence type="ECO:0000259" key="8">
    <source>
        <dbReference type="SMART" id="SM01193"/>
    </source>
</evidence>
<dbReference type="InterPro" id="IPR020810">
    <property type="entry name" value="Enolase_C"/>
</dbReference>
<evidence type="ECO:0000256" key="6">
    <source>
        <dbReference type="ARBA" id="ARBA00023239"/>
    </source>
</evidence>